<evidence type="ECO:0000313" key="2">
    <source>
        <dbReference type="EMBL" id="SDY64209.1"/>
    </source>
</evidence>
<keyword evidence="3" id="KW-1185">Reference proteome</keyword>
<reference evidence="3" key="1">
    <citation type="submission" date="2016-10" db="EMBL/GenBank/DDBJ databases">
        <authorList>
            <person name="Varghese N."/>
            <person name="Submissions S."/>
        </authorList>
    </citation>
    <scope>NUCLEOTIDE SEQUENCE [LARGE SCALE GENOMIC DNA]</scope>
    <source>
        <strain evidence="3">DSM 45422</strain>
    </source>
</reference>
<name>A0A1H3LJ91_9ACTN</name>
<dbReference type="EMBL" id="FNOT01000009">
    <property type="protein sequence ID" value="SDY64209.1"/>
    <property type="molecule type" value="Genomic_DNA"/>
</dbReference>
<accession>A0A1H3LJ91</accession>
<dbReference type="AlphaFoldDB" id="A0A1H3LJ91"/>
<protein>
    <recommendedName>
        <fullName evidence="4">Tyr recombinase domain-containing protein</fullName>
    </recommendedName>
</protein>
<dbReference type="Proteomes" id="UP000198921">
    <property type="component" value="Unassembled WGS sequence"/>
</dbReference>
<feature type="region of interest" description="Disordered" evidence="1">
    <location>
        <begin position="250"/>
        <end position="274"/>
    </location>
</feature>
<evidence type="ECO:0000256" key="1">
    <source>
        <dbReference type="SAM" id="MobiDB-lite"/>
    </source>
</evidence>
<organism evidence="2 3">
    <name type="scientific">Geodermatophilus africanus</name>
    <dbReference type="NCBI Taxonomy" id="1137993"/>
    <lineage>
        <taxon>Bacteria</taxon>
        <taxon>Bacillati</taxon>
        <taxon>Actinomycetota</taxon>
        <taxon>Actinomycetes</taxon>
        <taxon>Geodermatophilales</taxon>
        <taxon>Geodermatophilaceae</taxon>
        <taxon>Geodermatophilus</taxon>
    </lineage>
</organism>
<proteinExistence type="predicted"/>
<feature type="compositionally biased region" description="Basic and acidic residues" evidence="1">
    <location>
        <begin position="265"/>
        <end position="274"/>
    </location>
</feature>
<evidence type="ECO:0008006" key="4">
    <source>
        <dbReference type="Google" id="ProtNLM"/>
    </source>
</evidence>
<gene>
    <name evidence="2" type="ORF">SAMN05660209_03363</name>
</gene>
<sequence>MPAPPPERAWRRLPVPPGYEAQWRRLIDAALEVGMGPDSLVEEGMDPIVAARDWKPATVALYSKVARYGGIALPTVRTPEPDPQTLELRPLSQIRSEDPEHLRTVAWCALALGWPGTVGQFRSLRRDQVHPTARRVVVRTEDGEWSVPGALTAWHAWESCRARFPALADSPWVLPALRRGPGLASAVGAQLSTQALQVTFAKHAVRTAQQLRMTAPPSRREWAEALAVQYLTLSYDSYRRLALAGGAEPVAPRGAVRAKRSAARAAREAEGHRS</sequence>
<dbReference type="STRING" id="1137993.SAMN05660209_03363"/>
<evidence type="ECO:0000313" key="3">
    <source>
        <dbReference type="Proteomes" id="UP000198921"/>
    </source>
</evidence>